<dbReference type="Proteomes" id="UP000010843">
    <property type="component" value="Chromosome"/>
</dbReference>
<accession>L0JJQ4</accession>
<gene>
    <name evidence="3" type="ordered locus">Natpe_1907</name>
</gene>
<feature type="transmembrane region" description="Helical" evidence="2">
    <location>
        <begin position="62"/>
        <end position="84"/>
    </location>
</feature>
<keyword evidence="2" id="KW-0472">Membrane</keyword>
<feature type="region of interest" description="Disordered" evidence="1">
    <location>
        <begin position="237"/>
        <end position="259"/>
    </location>
</feature>
<name>L0JJQ4_NATP1</name>
<reference evidence="4" key="1">
    <citation type="submission" date="2012-02" db="EMBL/GenBank/DDBJ databases">
        <title>Complete sequence of chromosome of Natrinema pellirubrum DSM 15624.</title>
        <authorList>
            <person name="Lucas S."/>
            <person name="Han J."/>
            <person name="Lapidus A."/>
            <person name="Cheng J.-F."/>
            <person name="Goodwin L."/>
            <person name="Pitluck S."/>
            <person name="Peters L."/>
            <person name="Teshima H."/>
            <person name="Detter J.C."/>
            <person name="Han C."/>
            <person name="Tapia R."/>
            <person name="Land M."/>
            <person name="Hauser L."/>
            <person name="Kyrpides N."/>
            <person name="Ivanova N."/>
            <person name="Pagani I."/>
            <person name="Sproer C."/>
            <person name="Anderson I."/>
            <person name="Woyke T."/>
        </authorList>
    </citation>
    <scope>NUCLEOTIDE SEQUENCE [LARGE SCALE GENOMIC DNA]</scope>
    <source>
        <strain evidence="4">DSM 15624 / JCM 10476 / NCIMB 786</strain>
    </source>
</reference>
<feature type="compositionally biased region" description="Basic and acidic residues" evidence="1">
    <location>
        <begin position="44"/>
        <end position="55"/>
    </location>
</feature>
<evidence type="ECO:0000313" key="3">
    <source>
        <dbReference type="EMBL" id="AGB31765.1"/>
    </source>
</evidence>
<evidence type="ECO:0000313" key="4">
    <source>
        <dbReference type="Proteomes" id="UP000010843"/>
    </source>
</evidence>
<dbReference type="EMBL" id="CP003372">
    <property type="protein sequence ID" value="AGB31765.1"/>
    <property type="molecule type" value="Genomic_DNA"/>
</dbReference>
<dbReference type="KEGG" id="npe:Natpe_1907"/>
<dbReference type="HOGENOM" id="CLU_1072063_0_0_2"/>
<sequence length="259" mass="28040">MRVFSSLRTAHSATIWSSAPSPSPLERVRCRTGLRSSGGCRSVSDSHGRSARRSDSYSSPPFVAAFAGGCTSTSLIGCGSVLLIGRCATSSRVRPVAIEPEDFADHEVLRVRVQVVRIGCRIGGRCLMLLSPDSAVFHTACEALALSAALPMDVPPSVAASRSAAYTARAVYLIFSVTVARTETESYFPYRTRGAESTVVQVYTRIQDWEAVQGSMPSIWSSISSILAKIKHVIGASTRPPKQDSRWRTNDQRQNCRPT</sequence>
<proteinExistence type="predicted"/>
<organism evidence="3 4">
    <name type="scientific">Natrinema pellirubrum (strain DSM 15624 / CIP 106293 / JCM 10476 / NCIMB 786 / 157)</name>
    <dbReference type="NCBI Taxonomy" id="797303"/>
    <lineage>
        <taxon>Archaea</taxon>
        <taxon>Methanobacteriati</taxon>
        <taxon>Methanobacteriota</taxon>
        <taxon>Stenosarchaea group</taxon>
        <taxon>Halobacteria</taxon>
        <taxon>Halobacteriales</taxon>
        <taxon>Natrialbaceae</taxon>
        <taxon>Natrinema</taxon>
    </lineage>
</organism>
<protein>
    <submittedName>
        <fullName evidence="3">Uncharacterized protein</fullName>
    </submittedName>
</protein>
<feature type="region of interest" description="Disordered" evidence="1">
    <location>
        <begin position="34"/>
        <end position="58"/>
    </location>
</feature>
<evidence type="ECO:0000256" key="2">
    <source>
        <dbReference type="SAM" id="Phobius"/>
    </source>
</evidence>
<keyword evidence="2" id="KW-1133">Transmembrane helix</keyword>
<evidence type="ECO:0000256" key="1">
    <source>
        <dbReference type="SAM" id="MobiDB-lite"/>
    </source>
</evidence>
<feature type="compositionally biased region" description="Basic and acidic residues" evidence="1">
    <location>
        <begin position="241"/>
        <end position="251"/>
    </location>
</feature>
<dbReference type="AlphaFoldDB" id="L0JJQ4"/>
<keyword evidence="2" id="KW-0812">Transmembrane</keyword>